<accession>A0ABP0CPG0</accession>
<proteinExistence type="predicted"/>
<dbReference type="EMBL" id="CAWUHC010000116">
    <property type="protein sequence ID" value="CAK7233462.1"/>
    <property type="molecule type" value="Genomic_DNA"/>
</dbReference>
<gene>
    <name evidence="1" type="ORF">SBRCBS47491_008617</name>
</gene>
<keyword evidence="2" id="KW-1185">Reference proteome</keyword>
<reference evidence="1 2" key="1">
    <citation type="submission" date="2024-01" db="EMBL/GenBank/DDBJ databases">
        <authorList>
            <person name="Allen C."/>
            <person name="Tagirdzhanova G."/>
        </authorList>
    </citation>
    <scope>NUCLEOTIDE SEQUENCE [LARGE SCALE GENOMIC DNA]</scope>
</reference>
<protein>
    <submittedName>
        <fullName evidence="1">Uncharacterized protein</fullName>
    </submittedName>
</protein>
<sequence length="203" mass="21836">MSYRTPSFVVDNLVSGLYGRLLFPFADVFCFFCDGLGGLQCVARLLASWLDGQRSTALPAAAAGCAPPGVVLVTEAMPVGKKGEASTKSAFLRYVRSETAPNVLDYVATVDVVALLPKGAVSTGARYRLFKEWLLDGTDSVQNRRQEAGLSFSATYLAALIDCGLDTFVSLAAEPFCFIKVSRAHSPVASDLAVYFWTLVERT</sequence>
<name>A0ABP0CPG0_9PEZI</name>
<evidence type="ECO:0000313" key="1">
    <source>
        <dbReference type="EMBL" id="CAK7233462.1"/>
    </source>
</evidence>
<dbReference type="Proteomes" id="UP001642406">
    <property type="component" value="Unassembled WGS sequence"/>
</dbReference>
<comment type="caution">
    <text evidence="1">The sequence shown here is derived from an EMBL/GenBank/DDBJ whole genome shotgun (WGS) entry which is preliminary data.</text>
</comment>
<evidence type="ECO:0000313" key="2">
    <source>
        <dbReference type="Proteomes" id="UP001642406"/>
    </source>
</evidence>
<organism evidence="1 2">
    <name type="scientific">Sporothrix bragantina</name>
    <dbReference type="NCBI Taxonomy" id="671064"/>
    <lineage>
        <taxon>Eukaryota</taxon>
        <taxon>Fungi</taxon>
        <taxon>Dikarya</taxon>
        <taxon>Ascomycota</taxon>
        <taxon>Pezizomycotina</taxon>
        <taxon>Sordariomycetes</taxon>
        <taxon>Sordariomycetidae</taxon>
        <taxon>Ophiostomatales</taxon>
        <taxon>Ophiostomataceae</taxon>
        <taxon>Sporothrix</taxon>
    </lineage>
</organism>